<organism evidence="1">
    <name type="scientific">marine sediment metagenome</name>
    <dbReference type="NCBI Taxonomy" id="412755"/>
    <lineage>
        <taxon>unclassified sequences</taxon>
        <taxon>metagenomes</taxon>
        <taxon>ecological metagenomes</taxon>
    </lineage>
</organism>
<gene>
    <name evidence="1" type="ORF">LCGC14_2620940</name>
</gene>
<sequence length="180" mass="19217">MAAFLGMRGTGDWTDSDMRPKNWRQGVLWQYPNGDAPLTAMLSMMSEKKVDDAQYYWWTQGIPAQGGTVATLNDTTALADDFTTGAVAGQTIYAKVALAVAKHFRPGHQAMLRDASDYGVDTRGLVTAVVHNGASSYVAVKLIEDENTGTGTNLTDCDNILVTGSMNAEGAAMPSAIAYD</sequence>
<accession>A0A0F9A313</accession>
<reference evidence="1" key="1">
    <citation type="journal article" date="2015" name="Nature">
        <title>Complex archaea that bridge the gap between prokaryotes and eukaryotes.</title>
        <authorList>
            <person name="Spang A."/>
            <person name="Saw J.H."/>
            <person name="Jorgensen S.L."/>
            <person name="Zaremba-Niedzwiedzka K."/>
            <person name="Martijn J."/>
            <person name="Lind A.E."/>
            <person name="van Eijk R."/>
            <person name="Schleper C."/>
            <person name="Guy L."/>
            <person name="Ettema T.J."/>
        </authorList>
    </citation>
    <scope>NUCLEOTIDE SEQUENCE</scope>
</reference>
<comment type="caution">
    <text evidence="1">The sequence shown here is derived from an EMBL/GenBank/DDBJ whole genome shotgun (WGS) entry which is preliminary data.</text>
</comment>
<evidence type="ECO:0000313" key="1">
    <source>
        <dbReference type="EMBL" id="KKL03954.1"/>
    </source>
</evidence>
<dbReference type="AlphaFoldDB" id="A0A0F9A313"/>
<protein>
    <submittedName>
        <fullName evidence="1">Uncharacterized protein</fullName>
    </submittedName>
</protein>
<dbReference type="EMBL" id="LAZR01044724">
    <property type="protein sequence ID" value="KKL03954.1"/>
    <property type="molecule type" value="Genomic_DNA"/>
</dbReference>
<proteinExistence type="predicted"/>
<name>A0A0F9A313_9ZZZZ</name>
<feature type="non-terminal residue" evidence="1">
    <location>
        <position position="180"/>
    </location>
</feature>